<gene>
    <name evidence="3" type="ORF">HMPREF0179_01954</name>
</gene>
<dbReference type="RefSeq" id="WP_005027698.1">
    <property type="nucleotide sequence ID" value="NZ_KE150238.1"/>
</dbReference>
<dbReference type="Proteomes" id="UP000006034">
    <property type="component" value="Unassembled WGS sequence"/>
</dbReference>
<keyword evidence="2" id="KW-1133">Transmembrane helix</keyword>
<evidence type="ECO:0000313" key="3">
    <source>
        <dbReference type="EMBL" id="EFV44228.1"/>
    </source>
</evidence>
<dbReference type="STRING" id="563192.HMPREF0179_01954"/>
<keyword evidence="2" id="KW-0472">Membrane</keyword>
<feature type="transmembrane region" description="Helical" evidence="2">
    <location>
        <begin position="7"/>
        <end position="26"/>
    </location>
</feature>
<dbReference type="InterPro" id="IPR022753">
    <property type="entry name" value="T4SS_pilus_biogen_PilP"/>
</dbReference>
<sequence length="198" mass="21439">MRDKRQWLALAALLCIMVGGGAWYWWPQQPVAVPTPIRPIKKTAPSPAQEKPQGQTLKGDAGIKVAPITEITPRTVYSGDLGTLTGIQAAADIKKMQLEFAQLDAKVKELKKQPEPPMQALPLLPPRPSSSDMTQKTESSPHIVVLSVWGIGTTLTARLRTKDGTHTVKTGDDIPGFGTVQHISRDRVVVGGAAIPWK</sequence>
<organism evidence="3 4">
    <name type="scientific">Bilophila wadsworthia (strain 3_1_6)</name>
    <dbReference type="NCBI Taxonomy" id="563192"/>
    <lineage>
        <taxon>Bacteria</taxon>
        <taxon>Pseudomonadati</taxon>
        <taxon>Thermodesulfobacteriota</taxon>
        <taxon>Desulfovibrionia</taxon>
        <taxon>Desulfovibrionales</taxon>
        <taxon>Desulfovibrionaceae</taxon>
        <taxon>Bilophila</taxon>
    </lineage>
</organism>
<dbReference type="AlphaFoldDB" id="E5Y6Z0"/>
<evidence type="ECO:0000256" key="1">
    <source>
        <dbReference type="SAM" id="MobiDB-lite"/>
    </source>
</evidence>
<dbReference type="HOGENOM" id="CLU_1375882_0_0_7"/>
<dbReference type="NCBIfam" id="TIGR03021">
    <property type="entry name" value="pilP_fam"/>
    <property type="match status" value="1"/>
</dbReference>
<feature type="region of interest" description="Disordered" evidence="1">
    <location>
        <begin position="37"/>
        <end position="58"/>
    </location>
</feature>
<reference evidence="3 4" key="2">
    <citation type="submission" date="2013-04" db="EMBL/GenBank/DDBJ databases">
        <title>The Genome Sequence of Bilophila wadsworthia 3_1_6.</title>
        <authorList>
            <consortium name="The Broad Institute Genomics Platform"/>
            <person name="Earl A."/>
            <person name="Ward D."/>
            <person name="Feldgarden M."/>
            <person name="Gevers D."/>
            <person name="Sibley C."/>
            <person name="Strauss J."/>
            <person name="Allen-Vercoe E."/>
            <person name="Walker B."/>
            <person name="Young S."/>
            <person name="Zeng Q."/>
            <person name="Gargeya S."/>
            <person name="Fitzgerald M."/>
            <person name="Haas B."/>
            <person name="Abouelleil A."/>
            <person name="Allen A.W."/>
            <person name="Alvarado L."/>
            <person name="Arachchi H.M."/>
            <person name="Berlin A.M."/>
            <person name="Chapman S.B."/>
            <person name="Gainer-Dewar J."/>
            <person name="Goldberg J."/>
            <person name="Griggs A."/>
            <person name="Gujja S."/>
            <person name="Hansen M."/>
            <person name="Howarth C."/>
            <person name="Imamovic A."/>
            <person name="Ireland A."/>
            <person name="Larimer J."/>
            <person name="McCowan C."/>
            <person name="Murphy C."/>
            <person name="Pearson M."/>
            <person name="Poon T.W."/>
            <person name="Priest M."/>
            <person name="Roberts A."/>
            <person name="Saif S."/>
            <person name="Shea T."/>
            <person name="Sisk P."/>
            <person name="Sykes S."/>
            <person name="Wortman J."/>
            <person name="Nusbaum C."/>
            <person name="Birren B."/>
        </authorList>
    </citation>
    <scope>NUCLEOTIDE SEQUENCE [LARGE SCALE GENOMIC DNA]</scope>
    <source>
        <strain evidence="3 4">3_1_6</strain>
    </source>
</reference>
<protein>
    <submittedName>
        <fullName evidence="3">Type IV pilus biogenesis protein PilP</fullName>
    </submittedName>
</protein>
<keyword evidence="2" id="KW-0812">Transmembrane</keyword>
<reference evidence="3 4" key="1">
    <citation type="submission" date="2010-10" db="EMBL/GenBank/DDBJ databases">
        <authorList>
            <consortium name="The Broad Institute Genome Sequencing Platform"/>
            <person name="Ward D."/>
            <person name="Earl A."/>
            <person name="Feldgarden M."/>
            <person name="Young S.K."/>
            <person name="Gargeya S."/>
            <person name="Zeng Q."/>
            <person name="Alvarado L."/>
            <person name="Berlin A."/>
            <person name="Bochicchio J."/>
            <person name="Chapman S.B."/>
            <person name="Chen Z."/>
            <person name="Freedman E."/>
            <person name="Gellesch M."/>
            <person name="Goldberg J."/>
            <person name="Griggs A."/>
            <person name="Gujja S."/>
            <person name="Heilman E."/>
            <person name="Heiman D."/>
            <person name="Howarth C."/>
            <person name="Mehta T."/>
            <person name="Neiman D."/>
            <person name="Pearson M."/>
            <person name="Roberts A."/>
            <person name="Saif S."/>
            <person name="Shea T."/>
            <person name="Shenoy N."/>
            <person name="Sisk P."/>
            <person name="Stolte C."/>
            <person name="Sykes S."/>
            <person name="White J."/>
            <person name="Yandava C."/>
            <person name="Allen-Vercoe E."/>
            <person name="Sibley C."/>
            <person name="Ambrose C.E."/>
            <person name="Strauss J."/>
            <person name="Daigneault M."/>
            <person name="Haas B."/>
            <person name="Nusbaum C."/>
            <person name="Birren B."/>
        </authorList>
    </citation>
    <scope>NUCLEOTIDE SEQUENCE [LARGE SCALE GENOMIC DNA]</scope>
    <source>
        <strain evidence="3 4">3_1_6</strain>
    </source>
</reference>
<name>E5Y6Z0_BILW3</name>
<evidence type="ECO:0000256" key="2">
    <source>
        <dbReference type="SAM" id="Phobius"/>
    </source>
</evidence>
<comment type="caution">
    <text evidence="3">The sequence shown here is derived from an EMBL/GenBank/DDBJ whole genome shotgun (WGS) entry which is preliminary data.</text>
</comment>
<feature type="compositionally biased region" description="Pro residues" evidence="1">
    <location>
        <begin position="115"/>
        <end position="128"/>
    </location>
</feature>
<keyword evidence="4" id="KW-1185">Reference proteome</keyword>
<dbReference type="GeneID" id="78084225"/>
<proteinExistence type="predicted"/>
<dbReference type="EMBL" id="ADCP02000001">
    <property type="protein sequence ID" value="EFV44228.1"/>
    <property type="molecule type" value="Genomic_DNA"/>
</dbReference>
<evidence type="ECO:0000313" key="4">
    <source>
        <dbReference type="Proteomes" id="UP000006034"/>
    </source>
</evidence>
<feature type="region of interest" description="Disordered" evidence="1">
    <location>
        <begin position="111"/>
        <end position="139"/>
    </location>
</feature>
<accession>E5Y6Z0</accession>